<evidence type="ECO:0000256" key="2">
    <source>
        <dbReference type="ARBA" id="ARBA00023125"/>
    </source>
</evidence>
<dbReference type="Proteomes" id="UP000596427">
    <property type="component" value="Chromosome"/>
</dbReference>
<evidence type="ECO:0000313" key="5">
    <source>
        <dbReference type="EMBL" id="QRG06357.1"/>
    </source>
</evidence>
<dbReference type="Gene3D" id="1.10.10.10">
    <property type="entry name" value="Winged helix-like DNA-binding domain superfamily/Winged helix DNA-binding domain"/>
    <property type="match status" value="1"/>
</dbReference>
<dbReference type="PANTHER" id="PTHR33204">
    <property type="entry name" value="TRANSCRIPTIONAL REGULATOR, MARR FAMILY"/>
    <property type="match status" value="1"/>
</dbReference>
<gene>
    <name evidence="5" type="ORF">EZH22_25940</name>
</gene>
<dbReference type="InterPro" id="IPR036388">
    <property type="entry name" value="WH-like_DNA-bd_sf"/>
</dbReference>
<dbReference type="PROSITE" id="PS51118">
    <property type="entry name" value="HTH_HXLR"/>
    <property type="match status" value="1"/>
</dbReference>
<organism evidence="5 6">
    <name type="scientific">Xanthobacter dioxanivorans</name>
    <dbReference type="NCBI Taxonomy" id="2528964"/>
    <lineage>
        <taxon>Bacteria</taxon>
        <taxon>Pseudomonadati</taxon>
        <taxon>Pseudomonadota</taxon>
        <taxon>Alphaproteobacteria</taxon>
        <taxon>Hyphomicrobiales</taxon>
        <taxon>Xanthobacteraceae</taxon>
        <taxon>Xanthobacter</taxon>
    </lineage>
</organism>
<evidence type="ECO:0000256" key="1">
    <source>
        <dbReference type="ARBA" id="ARBA00023015"/>
    </source>
</evidence>
<dbReference type="InterPro" id="IPR036390">
    <property type="entry name" value="WH_DNA-bd_sf"/>
</dbReference>
<keyword evidence="6" id="KW-1185">Reference proteome</keyword>
<evidence type="ECO:0000256" key="3">
    <source>
        <dbReference type="ARBA" id="ARBA00023163"/>
    </source>
</evidence>
<dbReference type="SUPFAM" id="SSF46785">
    <property type="entry name" value="Winged helix' DNA-binding domain"/>
    <property type="match status" value="1"/>
</dbReference>
<dbReference type="InterPro" id="IPR002577">
    <property type="entry name" value="HTH_HxlR"/>
</dbReference>
<dbReference type="Pfam" id="PF01638">
    <property type="entry name" value="HxlR"/>
    <property type="match status" value="1"/>
</dbReference>
<protein>
    <submittedName>
        <fullName evidence="5">Helix-turn-helix transcriptional regulator</fullName>
    </submittedName>
</protein>
<feature type="domain" description="HTH hxlR-type" evidence="4">
    <location>
        <begin position="15"/>
        <end position="115"/>
    </location>
</feature>
<name>A0A974PMK4_9HYPH</name>
<keyword evidence="3" id="KW-0804">Transcription</keyword>
<dbReference type="AlphaFoldDB" id="A0A974PMK4"/>
<keyword evidence="1" id="KW-0805">Transcription regulation</keyword>
<dbReference type="RefSeq" id="WP_203193266.1">
    <property type="nucleotide sequence ID" value="NZ_CP063362.1"/>
</dbReference>
<sequence length="115" mass="12615">MDDETEDKRIGTGNCPAEPFLKFFAQEWMSHIIAALARNGTLRFGQLRRVLPGSISARVLSARLKDLEAAGYVTRRELEGRVRHVEYALTQAGRAIDAALMRSEGLATPMGPSSA</sequence>
<accession>A0A974PMK4</accession>
<keyword evidence="2" id="KW-0238">DNA-binding</keyword>
<reference evidence="5 6" key="1">
    <citation type="submission" date="2020-10" db="EMBL/GenBank/DDBJ databases">
        <title>Degradation of 1,4-Dioxane by Xanthobacter sp. YN2, via a Novel Group-2 Soluble Di-Iron Monooxygenase.</title>
        <authorList>
            <person name="Ma F."/>
            <person name="Wang Y."/>
            <person name="Yang J."/>
            <person name="Guo H."/>
            <person name="Su D."/>
            <person name="Yu L."/>
        </authorList>
    </citation>
    <scope>NUCLEOTIDE SEQUENCE [LARGE SCALE GENOMIC DNA]</scope>
    <source>
        <strain evidence="5 6">YN2</strain>
    </source>
</reference>
<proteinExistence type="predicted"/>
<evidence type="ECO:0000313" key="6">
    <source>
        <dbReference type="Proteomes" id="UP000596427"/>
    </source>
</evidence>
<dbReference type="KEGG" id="xdi:EZH22_25940"/>
<evidence type="ECO:0000259" key="4">
    <source>
        <dbReference type="PROSITE" id="PS51118"/>
    </source>
</evidence>
<dbReference type="GO" id="GO:0003677">
    <property type="term" value="F:DNA binding"/>
    <property type="evidence" value="ECO:0007669"/>
    <property type="project" value="UniProtKB-KW"/>
</dbReference>
<dbReference type="EMBL" id="CP063362">
    <property type="protein sequence ID" value="QRG06357.1"/>
    <property type="molecule type" value="Genomic_DNA"/>
</dbReference>